<dbReference type="InterPro" id="IPR058661">
    <property type="entry name" value="FimL_2nd"/>
</dbReference>
<dbReference type="PROSITE" id="PS50110">
    <property type="entry name" value="RESPONSE_REGULATORY"/>
    <property type="match status" value="1"/>
</dbReference>
<evidence type="ECO:0000256" key="4">
    <source>
        <dbReference type="ARBA" id="ARBA00022553"/>
    </source>
</evidence>
<evidence type="ECO:0000256" key="12">
    <source>
        <dbReference type="SAM" id="MobiDB-lite"/>
    </source>
</evidence>
<proteinExistence type="predicted"/>
<gene>
    <name evidence="17" type="ORF">ACCUM_0280</name>
</gene>
<evidence type="ECO:0000259" key="14">
    <source>
        <dbReference type="PROSITE" id="PS50110"/>
    </source>
</evidence>
<dbReference type="Pfam" id="PF00072">
    <property type="entry name" value="Response_reg"/>
    <property type="match status" value="1"/>
</dbReference>
<evidence type="ECO:0000256" key="7">
    <source>
        <dbReference type="ARBA" id="ARBA00023012"/>
    </source>
</evidence>
<sequence>MNAPTDFDIGPLTWVKSEIDLALERGDAALQQFTASAADGNGGDLTQIRFCRTHLHQVQGALTIIGLDGVTQFAEALESLLGAFELQERPATPTAVKLVQGALAALRHYLDDLISGQPNQPLRLLPLYREVQSARGLERVFPTDLFFPDLSVPPPLTSPAPKLRRVEFEHRLHQQRAHFQHGLLSWLRAPLDAQGIDEMRNAVKRIAALQKTASARAFWWVATAFLTALGEQTLPADADARQLCSRIDLQTRRLLEGSNNVAERLMRDALYLVGKANSDNLLVRRVQDTYQLAALMPGVASPAPVAVESVRRRLREAIAATEEAWSRFCAGTMQVLPLFRTHTSTLLTLVEELDHSDYRRLVQAIADVAGLLTQYPSRHTEALAMETATAILLAQNAQENIQYLDSSFAHQVNVMVDRIQGCIAGTPPRPESELPSLDEMSRLAQEKMVVGQVAREITSNLAQIEQVLDGFFRDAEKRADLNGLETPLRQVIGALTMMRHDDAVAVLRQCAKDIATFSEADYVPQVADFENVAEQLSLVGFFVDAMQHGTTDFATFVNKMQTAAARKQDDTAVSVEQELEQQKRDTHALLVALKEQPSDPGLRQEVRQNLTALQKDADLIADKQLGQQTKHVLSALAGGGDAAQQIDAAMATLKQQTPEAPPPSAETIQLAQASAEEVDAELVEIFLDEADEVLASIHEHLRLLHEQPHDTELLTAIRRSAHTLKGSGRMVGLKDFGEAAWSIEQVLNLWLRQEQEVTPALFDLLEQAYRVFLAWVEHLKTRRGHAPDVTGMVALANSLRDGSEVGLLSVLPGEAETPRSEHPAATTAAILEEAGADTLTQVTAVAQPPRAQLSIDRELAEIFNQEAGAHLATLQREFAVLEKDQSAPTTHEMYRAAHTLAGIAGTVGIVAVKDLAHALELALLRRNHAEHPDSLEAFACIQQAIGALALMLSDVVGQHQPEAAPTLVEILDTLYPEPAVEKPEAPATTDKPERIVSGKGAKDAAAVPADIPVATAVEAPPLHDELDEQLLPLFLEEALDLNQNIATQLHAWRSNPSDGEAVRRLARLFHTLKGSARMAGAMNLGELTHAIETRMQEAQETSSAPLQLIDDIDNAFDVIVQIVERLQHGESADAPVEISDAAASELAAEHSAEGPALAAEQSTTTSPQEVEGEVAAQRATLRVRADLIDRLVNEAGELSIARSRIEGEMRAIKGSLLDLTENVIRLRRQLRDIEIQAELQMQSRVGQSSELHADFDPLEFDRFTRFQELTRMMAESVNDVATVQQNLLKNLDDANAAIVAQARLNREVQQELMSVRMVPFVSIADRLYRIVRQAGKEIGKRANLEIQGAQLELDRTVLEKMVAPLEHMLRNAIVHGLEDAPTRLAKGKPEIGEISLKLAQEGNEIILSLSDDGTGLNLDRLRTRGLSAGLLTEDEARDPTRVVDLIFAPGISTASEVSRLSGRGIGMDVLKSEVNSLGGRIEVLSSPGQGTTFRLYLPLTLAVTKALLVRSSNRQYAIPSAMIEQVLDLKEQMLTRIREAKEAVWTGNHYPFSYLPHLLGETRALPEKHSQYWVLLLRSGSKRIAMQVDELLGNQEIVVKNIGPQLARVIGVDGATVLGNGQVVLILNPIALASRDRTASAVSPVPTVRQPVATDSVTATLPTIMIVDDSLTVRKITSRLLAREGYQVMTAKDGVDALEQLVALVPDVLLVDIEMPRMDGFEFTRNVRADKRLSTVPIIMITSRTADKHRQYAIELGVNHYLGKPYQEEELLRLVAGHVREQRQA</sequence>
<evidence type="ECO:0000256" key="6">
    <source>
        <dbReference type="ARBA" id="ARBA00022777"/>
    </source>
</evidence>
<dbReference type="GO" id="GO:0006935">
    <property type="term" value="P:chemotaxis"/>
    <property type="evidence" value="ECO:0007669"/>
    <property type="project" value="InterPro"/>
</dbReference>
<keyword evidence="11" id="KW-0175">Coiled coil</keyword>
<dbReference type="RefSeq" id="WP_046536188.1">
    <property type="nucleotide sequence ID" value="NZ_SWAD01000069.1"/>
</dbReference>
<feature type="domain" description="Response regulatory" evidence="14">
    <location>
        <begin position="1663"/>
        <end position="1779"/>
    </location>
</feature>
<dbReference type="EMBL" id="SWAD01000069">
    <property type="protein sequence ID" value="TMQ75949.1"/>
    <property type="molecule type" value="Genomic_DNA"/>
</dbReference>
<dbReference type="SMART" id="SM00387">
    <property type="entry name" value="HATPase_c"/>
    <property type="match status" value="1"/>
</dbReference>
<keyword evidence="5" id="KW-0808">Transferase</keyword>
<dbReference type="InterPro" id="IPR036641">
    <property type="entry name" value="HPT_dom_sf"/>
</dbReference>
<feature type="domain" description="Histidine kinase" evidence="13">
    <location>
        <begin position="1303"/>
        <end position="1501"/>
    </location>
</feature>
<feature type="domain" description="HPt" evidence="16">
    <location>
        <begin position="852"/>
        <end position="955"/>
    </location>
</feature>
<protein>
    <recommendedName>
        <fullName evidence="3">Chemotaxis protein CheA</fullName>
        <ecNumber evidence="2">2.7.13.3</ecNumber>
    </recommendedName>
</protein>
<feature type="domain" description="HPt" evidence="16">
    <location>
        <begin position="1023"/>
        <end position="1126"/>
    </location>
</feature>
<reference evidence="17 18" key="1">
    <citation type="submission" date="2019-04" db="EMBL/GenBank/DDBJ databases">
        <title>A novel phosphate-accumulating bacterium identified in bioreactor for phosphate removal from wastewater.</title>
        <authorList>
            <person name="Kotlyarov R.Y."/>
            <person name="Beletsky A.V."/>
            <person name="Kallistova A.Y."/>
            <person name="Dorofeev A.G."/>
            <person name="Nikolaev Y.Y."/>
            <person name="Pimenov N.V."/>
            <person name="Ravin N.V."/>
            <person name="Mardanov A.V."/>
        </authorList>
    </citation>
    <scope>NUCLEOTIDE SEQUENCE [LARGE SCALE GENOMIC DNA]</scope>
    <source>
        <strain evidence="17 18">Bin19</strain>
    </source>
</reference>
<feature type="modified residue" description="Phosphohistidine" evidence="9">
    <location>
        <position position="898"/>
    </location>
</feature>
<feature type="modified residue" description="Phosphohistidine" evidence="9">
    <location>
        <position position="1070"/>
    </location>
</feature>
<dbReference type="InterPro" id="IPR003594">
    <property type="entry name" value="HATPase_dom"/>
</dbReference>
<evidence type="ECO:0000256" key="1">
    <source>
        <dbReference type="ARBA" id="ARBA00000085"/>
    </source>
</evidence>
<dbReference type="GO" id="GO:0005737">
    <property type="term" value="C:cytoplasm"/>
    <property type="evidence" value="ECO:0007669"/>
    <property type="project" value="InterPro"/>
</dbReference>
<dbReference type="InterPro" id="IPR005467">
    <property type="entry name" value="His_kinase_dom"/>
</dbReference>
<evidence type="ECO:0000256" key="8">
    <source>
        <dbReference type="ARBA" id="ARBA00035100"/>
    </source>
</evidence>
<evidence type="ECO:0000313" key="18">
    <source>
        <dbReference type="Proteomes" id="UP000306324"/>
    </source>
</evidence>
<feature type="modified residue" description="Phosphohistidine" evidence="9">
    <location>
        <position position="722"/>
    </location>
</feature>
<dbReference type="InterPro" id="IPR011006">
    <property type="entry name" value="CheY-like_superfamily"/>
</dbReference>
<evidence type="ECO:0000256" key="10">
    <source>
        <dbReference type="PROSITE-ProRule" id="PRU00169"/>
    </source>
</evidence>
<comment type="catalytic activity">
    <reaction evidence="1">
        <text>ATP + protein L-histidine = ADP + protein N-phospho-L-histidine.</text>
        <dbReference type="EC" id="2.7.13.3"/>
    </reaction>
</comment>
<feature type="modified residue" description="4-aspartylphosphate" evidence="10">
    <location>
        <position position="1712"/>
    </location>
</feature>
<dbReference type="InterPro" id="IPR001789">
    <property type="entry name" value="Sig_transdc_resp-reg_receiver"/>
</dbReference>
<dbReference type="SMART" id="SM01231">
    <property type="entry name" value="H-kinase_dim"/>
    <property type="match status" value="1"/>
</dbReference>
<evidence type="ECO:0000256" key="9">
    <source>
        <dbReference type="PROSITE-ProRule" id="PRU00110"/>
    </source>
</evidence>
<dbReference type="SUPFAM" id="SSF50341">
    <property type="entry name" value="CheW-like"/>
    <property type="match status" value="1"/>
</dbReference>
<comment type="caution">
    <text evidence="17">The sequence shown here is derived from an EMBL/GenBank/DDBJ whole genome shotgun (WGS) entry which is preliminary data.</text>
</comment>
<keyword evidence="7" id="KW-0902">Two-component regulatory system</keyword>
<dbReference type="OrthoDB" id="9146932at2"/>
<dbReference type="PRINTS" id="PR00344">
    <property type="entry name" value="BCTRLSENSOR"/>
</dbReference>
<dbReference type="SMART" id="SM00448">
    <property type="entry name" value="REC"/>
    <property type="match status" value="1"/>
</dbReference>
<feature type="coiled-coil region" evidence="11">
    <location>
        <begin position="565"/>
        <end position="596"/>
    </location>
</feature>
<dbReference type="Pfam" id="PF02518">
    <property type="entry name" value="HATPase_c"/>
    <property type="match status" value="1"/>
</dbReference>
<dbReference type="PROSITE" id="PS50894">
    <property type="entry name" value="HPT"/>
    <property type="match status" value="3"/>
</dbReference>
<dbReference type="Pfam" id="PF01627">
    <property type="entry name" value="Hpt"/>
    <property type="match status" value="4"/>
</dbReference>
<dbReference type="GO" id="GO:0000155">
    <property type="term" value="F:phosphorelay sensor kinase activity"/>
    <property type="evidence" value="ECO:0007669"/>
    <property type="project" value="InterPro"/>
</dbReference>
<dbReference type="PROSITE" id="PS50109">
    <property type="entry name" value="HIS_KIN"/>
    <property type="match status" value="1"/>
</dbReference>
<dbReference type="SMART" id="SM00260">
    <property type="entry name" value="CheW"/>
    <property type="match status" value="1"/>
</dbReference>
<keyword evidence="4 10" id="KW-0597">Phosphoprotein</keyword>
<evidence type="ECO:0000256" key="11">
    <source>
        <dbReference type="SAM" id="Coils"/>
    </source>
</evidence>
<dbReference type="InterPro" id="IPR004358">
    <property type="entry name" value="Sig_transdc_His_kin-like_C"/>
</dbReference>
<feature type="domain" description="HPt" evidence="16">
    <location>
        <begin position="675"/>
        <end position="782"/>
    </location>
</feature>
<feature type="region of interest" description="Disordered" evidence="12">
    <location>
        <begin position="1147"/>
        <end position="1171"/>
    </location>
</feature>
<dbReference type="InterPro" id="IPR036890">
    <property type="entry name" value="HATPase_C_sf"/>
</dbReference>
<keyword evidence="6 17" id="KW-0418">Kinase</keyword>
<evidence type="ECO:0000256" key="2">
    <source>
        <dbReference type="ARBA" id="ARBA00012438"/>
    </source>
</evidence>
<dbReference type="SUPFAM" id="SSF47226">
    <property type="entry name" value="Histidine-containing phosphotransfer domain, HPT domain"/>
    <property type="match status" value="4"/>
</dbReference>
<dbReference type="PROSITE" id="PS50851">
    <property type="entry name" value="CHEW"/>
    <property type="match status" value="1"/>
</dbReference>
<dbReference type="Gene3D" id="3.30.565.10">
    <property type="entry name" value="Histidine kinase-like ATPase, C-terminal domain"/>
    <property type="match status" value="1"/>
</dbReference>
<dbReference type="Gene3D" id="1.20.120.160">
    <property type="entry name" value="HPT domain"/>
    <property type="match status" value="4"/>
</dbReference>
<evidence type="ECO:0000313" key="17">
    <source>
        <dbReference type="EMBL" id="TMQ75949.1"/>
    </source>
</evidence>
<organism evidence="17 18">
    <name type="scientific">Candidatus Accumulibacter phosphatis</name>
    <dbReference type="NCBI Taxonomy" id="327160"/>
    <lineage>
        <taxon>Bacteria</taxon>
        <taxon>Pseudomonadati</taxon>
        <taxon>Pseudomonadota</taxon>
        <taxon>Betaproteobacteria</taxon>
        <taxon>Candidatus Accumulibacter</taxon>
    </lineage>
</organism>
<dbReference type="InterPro" id="IPR008207">
    <property type="entry name" value="Sig_transdc_His_kin_Hpt_dom"/>
</dbReference>
<evidence type="ECO:0000259" key="15">
    <source>
        <dbReference type="PROSITE" id="PS50851"/>
    </source>
</evidence>
<comment type="function">
    <text evidence="8">Involved in the transmission of sensory signals from the chemoreceptors to the flagellar motors. CheA is autophosphorylated; it can transfer its phosphate group to either CheB or CheY.</text>
</comment>
<dbReference type="Gene3D" id="2.30.30.40">
    <property type="entry name" value="SH3 Domains"/>
    <property type="match status" value="1"/>
</dbReference>
<dbReference type="SUPFAM" id="SSF52172">
    <property type="entry name" value="CheY-like"/>
    <property type="match status" value="1"/>
</dbReference>
<dbReference type="Proteomes" id="UP000306324">
    <property type="component" value="Unassembled WGS sequence"/>
</dbReference>
<dbReference type="InterPro" id="IPR036061">
    <property type="entry name" value="CheW-like_dom_sf"/>
</dbReference>
<dbReference type="Gene3D" id="3.40.50.2300">
    <property type="match status" value="1"/>
</dbReference>
<dbReference type="EC" id="2.7.13.3" evidence="2"/>
<evidence type="ECO:0000256" key="3">
    <source>
        <dbReference type="ARBA" id="ARBA00021495"/>
    </source>
</evidence>
<keyword evidence="18" id="KW-1185">Reference proteome</keyword>
<name>A0A5S4EKV0_9PROT</name>
<dbReference type="SUPFAM" id="SSF55874">
    <property type="entry name" value="ATPase domain of HSP90 chaperone/DNA topoisomerase II/histidine kinase"/>
    <property type="match status" value="1"/>
</dbReference>
<dbReference type="PANTHER" id="PTHR43395">
    <property type="entry name" value="SENSOR HISTIDINE KINASE CHEA"/>
    <property type="match status" value="1"/>
</dbReference>
<dbReference type="CDD" id="cd00088">
    <property type="entry name" value="HPT"/>
    <property type="match status" value="3"/>
</dbReference>
<evidence type="ECO:0000256" key="5">
    <source>
        <dbReference type="ARBA" id="ARBA00022679"/>
    </source>
</evidence>
<dbReference type="InterPro" id="IPR004105">
    <property type="entry name" value="CheA-like_dim"/>
</dbReference>
<evidence type="ECO:0000259" key="16">
    <source>
        <dbReference type="PROSITE" id="PS50894"/>
    </source>
</evidence>
<dbReference type="PANTHER" id="PTHR43395:SF8">
    <property type="entry name" value="HISTIDINE KINASE"/>
    <property type="match status" value="1"/>
</dbReference>
<dbReference type="FunFam" id="3.30.565.10:FF:000016">
    <property type="entry name" value="Chemotaxis protein CheA, putative"/>
    <property type="match status" value="1"/>
</dbReference>
<accession>A0A5S4EKV0</accession>
<dbReference type="Pfam" id="PF01584">
    <property type="entry name" value="CheW"/>
    <property type="match status" value="1"/>
</dbReference>
<dbReference type="InterPro" id="IPR002545">
    <property type="entry name" value="CheW-lke_dom"/>
</dbReference>
<feature type="domain" description="CheW-like" evidence="15">
    <location>
        <begin position="1503"/>
        <end position="1638"/>
    </location>
</feature>
<dbReference type="Pfam" id="PF26379">
    <property type="entry name" value="FimL_2nd"/>
    <property type="match status" value="1"/>
</dbReference>
<dbReference type="InterPro" id="IPR051315">
    <property type="entry name" value="Bact_Chemotaxis_CheA"/>
</dbReference>
<dbReference type="SMART" id="SM00073">
    <property type="entry name" value="HPT"/>
    <property type="match status" value="3"/>
</dbReference>
<evidence type="ECO:0000259" key="13">
    <source>
        <dbReference type="PROSITE" id="PS50109"/>
    </source>
</evidence>